<comment type="caution">
    <text evidence="3">The sequence shown here is derived from an EMBL/GenBank/DDBJ whole genome shotgun (WGS) entry which is preliminary data.</text>
</comment>
<dbReference type="Pfam" id="PF00857">
    <property type="entry name" value="Isochorismatase"/>
    <property type="match status" value="1"/>
</dbReference>
<dbReference type="AlphaFoldDB" id="A0A2H0N6J2"/>
<organism evidence="3 4">
    <name type="scientific">Candidatus Magasanikbacteria bacterium CG11_big_fil_rev_8_21_14_0_20_39_34</name>
    <dbReference type="NCBI Taxonomy" id="1974653"/>
    <lineage>
        <taxon>Bacteria</taxon>
        <taxon>Candidatus Magasanikiibacteriota</taxon>
    </lineage>
</organism>
<dbReference type="InterPro" id="IPR050272">
    <property type="entry name" value="Isochorismatase-like_hydrls"/>
</dbReference>
<feature type="domain" description="Isochorismatase-like" evidence="2">
    <location>
        <begin position="4"/>
        <end position="154"/>
    </location>
</feature>
<keyword evidence="1" id="KW-0378">Hydrolase</keyword>
<dbReference type="Gene3D" id="3.40.50.850">
    <property type="entry name" value="Isochorismatase-like"/>
    <property type="match status" value="1"/>
</dbReference>
<dbReference type="EMBL" id="PCWN01000002">
    <property type="protein sequence ID" value="PIR04497.1"/>
    <property type="molecule type" value="Genomic_DNA"/>
</dbReference>
<dbReference type="Proteomes" id="UP000229600">
    <property type="component" value="Unassembled WGS sequence"/>
</dbReference>
<protein>
    <recommendedName>
        <fullName evidence="2">Isochorismatase-like domain-containing protein</fullName>
    </recommendedName>
</protein>
<sequence>MKKALILVDLENEWITEGSDYFLGDISSLFERTNKLIDFCRKNGYKIIFVTHEEEGSEDAFAPGTTRVNIIDGIDKKEEDIHIRKNKISPFYHTNLEEELNGVEEVVISGILANLCVRSTVQDAYDRDFDITVIKDCCASFDAQTQKFTFKDLHNTREEIQFKNLDEFLSGC</sequence>
<evidence type="ECO:0000313" key="4">
    <source>
        <dbReference type="Proteomes" id="UP000229600"/>
    </source>
</evidence>
<dbReference type="InterPro" id="IPR000868">
    <property type="entry name" value="Isochorismatase-like_dom"/>
</dbReference>
<name>A0A2H0N6J2_9BACT</name>
<dbReference type="InterPro" id="IPR036380">
    <property type="entry name" value="Isochorismatase-like_sf"/>
</dbReference>
<evidence type="ECO:0000259" key="2">
    <source>
        <dbReference type="Pfam" id="PF00857"/>
    </source>
</evidence>
<evidence type="ECO:0000256" key="1">
    <source>
        <dbReference type="ARBA" id="ARBA00022801"/>
    </source>
</evidence>
<dbReference type="GO" id="GO:0016787">
    <property type="term" value="F:hydrolase activity"/>
    <property type="evidence" value="ECO:0007669"/>
    <property type="project" value="UniProtKB-KW"/>
</dbReference>
<proteinExistence type="predicted"/>
<dbReference type="SUPFAM" id="SSF52499">
    <property type="entry name" value="Isochorismatase-like hydrolases"/>
    <property type="match status" value="1"/>
</dbReference>
<accession>A0A2H0N6J2</accession>
<evidence type="ECO:0000313" key="3">
    <source>
        <dbReference type="EMBL" id="PIR04497.1"/>
    </source>
</evidence>
<dbReference type="PANTHER" id="PTHR43540:SF6">
    <property type="entry name" value="ISOCHORISMATASE-LIKE DOMAIN-CONTAINING PROTEIN"/>
    <property type="match status" value="1"/>
</dbReference>
<dbReference type="PANTHER" id="PTHR43540">
    <property type="entry name" value="PEROXYUREIDOACRYLATE/UREIDOACRYLATE AMIDOHYDROLASE-RELATED"/>
    <property type="match status" value="1"/>
</dbReference>
<reference evidence="3 4" key="1">
    <citation type="submission" date="2017-09" db="EMBL/GenBank/DDBJ databases">
        <title>Depth-based differentiation of microbial function through sediment-hosted aquifers and enrichment of novel symbionts in the deep terrestrial subsurface.</title>
        <authorList>
            <person name="Probst A.J."/>
            <person name="Ladd B."/>
            <person name="Jarett J.K."/>
            <person name="Geller-Mcgrath D.E."/>
            <person name="Sieber C.M."/>
            <person name="Emerson J.B."/>
            <person name="Anantharaman K."/>
            <person name="Thomas B.C."/>
            <person name="Malmstrom R."/>
            <person name="Stieglmeier M."/>
            <person name="Klingl A."/>
            <person name="Woyke T."/>
            <person name="Ryan C.M."/>
            <person name="Banfield J.F."/>
        </authorList>
    </citation>
    <scope>NUCLEOTIDE SEQUENCE [LARGE SCALE GENOMIC DNA]</scope>
    <source>
        <strain evidence="3">CG11_big_fil_rev_8_21_14_0_20_39_34</strain>
    </source>
</reference>
<gene>
    <name evidence="3" type="ORF">COV59_00780</name>
</gene>
<dbReference type="CDD" id="cd00431">
    <property type="entry name" value="cysteine_hydrolases"/>
    <property type="match status" value="1"/>
</dbReference>